<dbReference type="GO" id="GO:0016151">
    <property type="term" value="F:nickel cation binding"/>
    <property type="evidence" value="ECO:0007669"/>
    <property type="project" value="UniProtKB-UniRule"/>
</dbReference>
<evidence type="ECO:0000256" key="7">
    <source>
        <dbReference type="PIRSR" id="PIRSR611612-50"/>
    </source>
</evidence>
<dbReference type="InterPro" id="IPR006680">
    <property type="entry name" value="Amidohydro-rel"/>
</dbReference>
<evidence type="ECO:0000256" key="11">
    <source>
        <dbReference type="RuleBase" id="RU004158"/>
    </source>
</evidence>
<reference evidence="14" key="1">
    <citation type="submission" date="2017-04" db="EMBL/GenBank/DDBJ databases">
        <authorList>
            <person name="Varghese N."/>
            <person name="Submissions S."/>
        </authorList>
    </citation>
    <scope>NUCLEOTIDE SEQUENCE [LARGE SCALE GENOMIC DNA]</scope>
    <source>
        <strain evidence="14">B5P</strain>
    </source>
</reference>
<feature type="active site" description="Proton donor" evidence="5 9">
    <location>
        <position position="323"/>
    </location>
</feature>
<dbReference type="AlphaFoldDB" id="A0A1X7MQ90"/>
<dbReference type="GO" id="GO:0005737">
    <property type="term" value="C:cytoplasm"/>
    <property type="evidence" value="ECO:0007669"/>
    <property type="project" value="UniProtKB-SubCell"/>
</dbReference>
<dbReference type="Proteomes" id="UP000193083">
    <property type="component" value="Unassembled WGS sequence"/>
</dbReference>
<feature type="binding site" description="via carbamate group" evidence="5 8">
    <location>
        <position position="220"/>
    </location>
    <ligand>
        <name>Ni(2+)</name>
        <dbReference type="ChEBI" id="CHEBI:49786"/>
        <label>2</label>
    </ligand>
</feature>
<evidence type="ECO:0000256" key="3">
    <source>
        <dbReference type="ARBA" id="ARBA00022723"/>
    </source>
</evidence>
<dbReference type="GO" id="GO:0043419">
    <property type="term" value="P:urea catabolic process"/>
    <property type="evidence" value="ECO:0007669"/>
    <property type="project" value="UniProtKB-UniRule"/>
</dbReference>
<dbReference type="InterPro" id="IPR017951">
    <property type="entry name" value="Urease_asu_c"/>
</dbReference>
<feature type="binding site" evidence="5 8">
    <location>
        <position position="140"/>
    </location>
    <ligand>
        <name>Ni(2+)</name>
        <dbReference type="ChEBI" id="CHEBI:49786"/>
        <label>1</label>
    </ligand>
</feature>
<organism evidence="13 14">
    <name type="scientific">Mesorhizobium australicum</name>
    <dbReference type="NCBI Taxonomy" id="536018"/>
    <lineage>
        <taxon>Bacteria</taxon>
        <taxon>Pseudomonadati</taxon>
        <taxon>Pseudomonadota</taxon>
        <taxon>Alphaproteobacteria</taxon>
        <taxon>Hyphomicrobiales</taxon>
        <taxon>Phyllobacteriaceae</taxon>
        <taxon>Mesorhizobium</taxon>
    </lineage>
</organism>
<dbReference type="HAMAP" id="MF_01953">
    <property type="entry name" value="Urease_alpha"/>
    <property type="match status" value="1"/>
</dbReference>
<comment type="pathway">
    <text evidence="1 5">Nitrogen metabolism; urea degradation; CO(2) and NH(3) from urea (urease route): step 1/1.</text>
</comment>
<keyword evidence="3 5" id="KW-0479">Metal-binding</keyword>
<dbReference type="InterPro" id="IPR011059">
    <property type="entry name" value="Metal-dep_hydrolase_composite"/>
</dbReference>
<feature type="domain" description="Urease" evidence="12">
    <location>
        <begin position="135"/>
        <end position="571"/>
    </location>
</feature>
<dbReference type="Gene3D" id="2.30.40.10">
    <property type="entry name" value="Urease, subunit C, domain 1"/>
    <property type="match status" value="1"/>
</dbReference>
<proteinExistence type="inferred from homology"/>
<dbReference type="SUPFAM" id="SSF51556">
    <property type="entry name" value="Metallo-dependent hydrolases"/>
    <property type="match status" value="1"/>
</dbReference>
<dbReference type="GO" id="GO:0009039">
    <property type="term" value="F:urease activity"/>
    <property type="evidence" value="ECO:0007669"/>
    <property type="project" value="UniProtKB-UniRule"/>
</dbReference>
<evidence type="ECO:0000256" key="2">
    <source>
        <dbReference type="ARBA" id="ARBA00022596"/>
    </source>
</evidence>
<feature type="binding site" description="via carbamate group" evidence="5 8">
    <location>
        <position position="220"/>
    </location>
    <ligand>
        <name>Ni(2+)</name>
        <dbReference type="ChEBI" id="CHEBI:49786"/>
        <label>1</label>
    </ligand>
</feature>
<dbReference type="InterPro" id="IPR032466">
    <property type="entry name" value="Metal_Hydrolase"/>
</dbReference>
<dbReference type="NCBIfam" id="TIGR01792">
    <property type="entry name" value="urease_alph"/>
    <property type="match status" value="1"/>
</dbReference>
<comment type="PTM">
    <text evidence="5">Carboxylation allows a single lysine to coordinate two nickel ions.</text>
</comment>
<evidence type="ECO:0000256" key="5">
    <source>
        <dbReference type="HAMAP-Rule" id="MF_01953"/>
    </source>
</evidence>
<dbReference type="PANTHER" id="PTHR43440:SF1">
    <property type="entry name" value="UREASE"/>
    <property type="match status" value="1"/>
</dbReference>
<feature type="binding site" evidence="5 8">
    <location>
        <position position="275"/>
    </location>
    <ligand>
        <name>Ni(2+)</name>
        <dbReference type="ChEBI" id="CHEBI:49786"/>
        <label>2</label>
    </ligand>
</feature>
<keyword evidence="2 5" id="KW-0533">Nickel</keyword>
<dbReference type="Gene3D" id="3.20.20.140">
    <property type="entry name" value="Metal-dependent hydrolases"/>
    <property type="match status" value="1"/>
</dbReference>
<dbReference type="PANTHER" id="PTHR43440">
    <property type="entry name" value="UREASE"/>
    <property type="match status" value="1"/>
</dbReference>
<feature type="binding site" evidence="5 10">
    <location>
        <position position="222"/>
    </location>
    <ligand>
        <name>substrate</name>
    </ligand>
</feature>
<dbReference type="InterPro" id="IPR050112">
    <property type="entry name" value="Urease_alpha_subunit"/>
</dbReference>
<dbReference type="InterPro" id="IPR029754">
    <property type="entry name" value="Urease_Ni-bd"/>
</dbReference>
<feature type="binding site" evidence="5 8">
    <location>
        <position position="363"/>
    </location>
    <ligand>
        <name>Ni(2+)</name>
        <dbReference type="ChEBI" id="CHEBI:49786"/>
        <label>1</label>
    </ligand>
</feature>
<evidence type="ECO:0000259" key="12">
    <source>
        <dbReference type="PROSITE" id="PS51368"/>
    </source>
</evidence>
<dbReference type="InterPro" id="IPR005848">
    <property type="entry name" value="Urease_asu"/>
</dbReference>
<comment type="PTM">
    <text evidence="7">Carbamylation allows a single lysine to coordinate two nickel ions.</text>
</comment>
<gene>
    <name evidence="5" type="primary">ureC</name>
    <name evidence="13" type="ORF">SAMN02982922_0451</name>
</gene>
<comment type="catalytic activity">
    <reaction evidence="5">
        <text>urea + 2 H2O + H(+) = hydrogencarbonate + 2 NH4(+)</text>
        <dbReference type="Rhea" id="RHEA:20557"/>
        <dbReference type="ChEBI" id="CHEBI:15377"/>
        <dbReference type="ChEBI" id="CHEBI:15378"/>
        <dbReference type="ChEBI" id="CHEBI:16199"/>
        <dbReference type="ChEBI" id="CHEBI:17544"/>
        <dbReference type="ChEBI" id="CHEBI:28938"/>
        <dbReference type="EC" id="3.5.1.5"/>
    </reaction>
</comment>
<evidence type="ECO:0000256" key="9">
    <source>
        <dbReference type="PIRSR" id="PIRSR611612-52"/>
    </source>
</evidence>
<dbReference type="EMBL" id="FXBL01000003">
    <property type="protein sequence ID" value="SMH26794.1"/>
    <property type="molecule type" value="Genomic_DNA"/>
</dbReference>
<keyword evidence="14" id="KW-1185">Reference proteome</keyword>
<evidence type="ECO:0000256" key="6">
    <source>
        <dbReference type="NCBIfam" id="TIGR01792"/>
    </source>
</evidence>
<comment type="subcellular location">
    <subcellularLocation>
        <location evidence="5 10">Cytoplasm</location>
    </subcellularLocation>
</comment>
<protein>
    <recommendedName>
        <fullName evidence="5 6">Urease subunit alpha</fullName>
        <ecNumber evidence="5 6">3.5.1.5</ecNumber>
    </recommendedName>
    <alternativeName>
        <fullName evidence="5">Urea amidohydrolase subunit alpha</fullName>
    </alternativeName>
</protein>
<dbReference type="Pfam" id="PF00449">
    <property type="entry name" value="Urease_alpha"/>
    <property type="match status" value="1"/>
</dbReference>
<dbReference type="PROSITE" id="PS01120">
    <property type="entry name" value="UREASE_1"/>
    <property type="match status" value="1"/>
</dbReference>
<comment type="subunit">
    <text evidence="5">Heterotrimer of UreA (gamma), UreB (beta) and UreC (alpha) subunits. Three heterotrimers associate to form the active enzyme.</text>
</comment>
<sequence>MAKMLSRRQYVELYGPTTGDRVRLGDTDLWAEVERDLLVPGDELVFGAGKTLRVGTGCHGHITAADGALDLVITNATIIDPVLGIIKADIGIKDGLIAGIGKAGDPRIMDGVDPKLIVGTNTDVRAAEGLIVTAGGVDCHVHFIDPGQCEEALASGITTLFGGGLGATTVPIASTGTVNLGYMLQAAEAFPLNFGFFGKAASDSQKPLIEQLEAGAAGLKIHEDWGATTAAIHSALVAADEADVQIQLHTDTLNEFGFLERTLKAIDGRTIHAYHVEGAGGGHAPDIIKVCGFENVLPSSTNPTNPYTVNTFDEHFDMAMVSHHLNPRLPEDVAFAESRIRHETIAAEGVLHDIGAISAIGSDSQGMGRIAETIARTWQTASRMKAQRGALPEDSGRGNDNTRIKRFIAKYTINPARMFGVEKYVGSLEPGKLADLVFWKPGLFGVKPEAVFKSGFPVMAVMGEANASLNCCEPLRYRPQWGWFGRAAQSLSVRFMSQRAIDRDVAGKLELRARCLPVSGTRKLSKRDMLWNDKAPKVTVDPETYRVEVDGEHCTSLPAGKVPLGVLYTLK</sequence>
<keyword evidence="5 10" id="KW-0963">Cytoplasm</keyword>
<dbReference type="PROSITE" id="PS51368">
    <property type="entry name" value="UREASE_3"/>
    <property type="match status" value="1"/>
</dbReference>
<evidence type="ECO:0000256" key="8">
    <source>
        <dbReference type="PIRSR" id="PIRSR611612-51"/>
    </source>
</evidence>
<evidence type="ECO:0000313" key="14">
    <source>
        <dbReference type="Proteomes" id="UP000193083"/>
    </source>
</evidence>
<dbReference type="PRINTS" id="PR01752">
    <property type="entry name" value="UREASE"/>
</dbReference>
<evidence type="ECO:0000256" key="4">
    <source>
        <dbReference type="ARBA" id="ARBA00022801"/>
    </source>
</evidence>
<dbReference type="Pfam" id="PF01979">
    <property type="entry name" value="Amidohydro_1"/>
    <property type="match status" value="1"/>
</dbReference>
<comment type="cofactor">
    <cofactor evidence="5 8">
        <name>Ni cation</name>
        <dbReference type="ChEBI" id="CHEBI:25516"/>
    </cofactor>
    <text evidence="5 8">Binds 2 nickel ions per subunit.</text>
</comment>
<accession>A0A1X7MQ90</accession>
<evidence type="ECO:0000313" key="13">
    <source>
        <dbReference type="EMBL" id="SMH26794.1"/>
    </source>
</evidence>
<feature type="modified residue" description="N6-carboxylysine" evidence="5 7">
    <location>
        <position position="220"/>
    </location>
</feature>
<dbReference type="UniPathway" id="UPA00258">
    <property type="reaction ID" value="UER00370"/>
</dbReference>
<feature type="binding site" evidence="5 8">
    <location>
        <position position="142"/>
    </location>
    <ligand>
        <name>Ni(2+)</name>
        <dbReference type="ChEBI" id="CHEBI:49786"/>
        <label>1</label>
    </ligand>
</feature>
<comment type="similarity">
    <text evidence="5 11">Belongs to the metallo-dependent hydrolases superfamily. Urease alpha subunit family.</text>
</comment>
<dbReference type="NCBIfam" id="NF009686">
    <property type="entry name" value="PRK13207.1"/>
    <property type="match status" value="1"/>
</dbReference>
<dbReference type="EC" id="3.5.1.5" evidence="5 6"/>
<dbReference type="InterPro" id="IPR011612">
    <property type="entry name" value="Urease_alpha_N_dom"/>
</dbReference>
<feature type="binding site" evidence="5 8">
    <location>
        <position position="249"/>
    </location>
    <ligand>
        <name>Ni(2+)</name>
        <dbReference type="ChEBI" id="CHEBI:49786"/>
        <label>2</label>
    </ligand>
</feature>
<dbReference type="OrthoDB" id="9802793at2"/>
<evidence type="ECO:0000256" key="1">
    <source>
        <dbReference type="ARBA" id="ARBA00004897"/>
    </source>
</evidence>
<dbReference type="SUPFAM" id="SSF51338">
    <property type="entry name" value="Composite domain of metallo-dependent hydrolases"/>
    <property type="match status" value="2"/>
</dbReference>
<evidence type="ECO:0000256" key="10">
    <source>
        <dbReference type="PROSITE-ProRule" id="PRU00700"/>
    </source>
</evidence>
<dbReference type="RefSeq" id="WP_085462661.1">
    <property type="nucleotide sequence ID" value="NZ_FXBL01000003.1"/>
</dbReference>
<name>A0A1X7MQ90_9HYPH</name>
<keyword evidence="4 5" id="KW-0378">Hydrolase</keyword>